<dbReference type="Gene3D" id="1.10.730.10">
    <property type="entry name" value="Isoleucyl-tRNA Synthetase, Domain 1"/>
    <property type="match status" value="1"/>
</dbReference>
<evidence type="ECO:0000256" key="13">
    <source>
        <dbReference type="ARBA" id="ARBA00022917"/>
    </source>
</evidence>
<dbReference type="InterPro" id="IPR009080">
    <property type="entry name" value="tRNAsynth_Ia_anticodon-bd"/>
</dbReference>
<evidence type="ECO:0000256" key="15">
    <source>
        <dbReference type="ARBA" id="ARBA00047364"/>
    </source>
</evidence>
<dbReference type="PRINTS" id="PR01041">
    <property type="entry name" value="TRNASYNTHMET"/>
</dbReference>
<evidence type="ECO:0000256" key="6">
    <source>
        <dbReference type="ARBA" id="ARBA00022555"/>
    </source>
</evidence>
<evidence type="ECO:0000256" key="9">
    <source>
        <dbReference type="ARBA" id="ARBA00022741"/>
    </source>
</evidence>
<dbReference type="GO" id="GO:0005524">
    <property type="term" value="F:ATP binding"/>
    <property type="evidence" value="ECO:0007669"/>
    <property type="project" value="UniProtKB-UniRule"/>
</dbReference>
<comment type="similarity">
    <text evidence="3 16">Belongs to the class-I aminoacyl-tRNA synthetase family. MetG type 1 subfamily.</text>
</comment>
<dbReference type="Pfam" id="PF19303">
    <property type="entry name" value="Anticodon_3"/>
    <property type="match status" value="1"/>
</dbReference>
<dbReference type="InterPro" id="IPR012340">
    <property type="entry name" value="NA-bd_OB-fold"/>
</dbReference>
<evidence type="ECO:0000256" key="12">
    <source>
        <dbReference type="ARBA" id="ARBA00022884"/>
    </source>
</evidence>
<comment type="caution">
    <text evidence="16">Lacks conserved residue(s) required for the propagation of feature annotation.</text>
</comment>
<dbReference type="Gene3D" id="2.20.28.20">
    <property type="entry name" value="Methionyl-tRNA synthetase, Zn-domain"/>
    <property type="match status" value="1"/>
</dbReference>
<dbReference type="InterPro" id="IPR015413">
    <property type="entry name" value="Methionyl/Leucyl_tRNA_Synth"/>
</dbReference>
<feature type="binding site" evidence="16">
    <location>
        <position position="365"/>
    </location>
    <ligand>
        <name>ATP</name>
        <dbReference type="ChEBI" id="CHEBI:30616"/>
    </ligand>
</feature>
<dbReference type="EMBL" id="ADMT01000112">
    <property type="protein sequence ID" value="EFF83393.1"/>
    <property type="molecule type" value="Genomic_DNA"/>
</dbReference>
<evidence type="ECO:0000256" key="14">
    <source>
        <dbReference type="ARBA" id="ARBA00023146"/>
    </source>
</evidence>
<proteinExistence type="inferred from homology"/>
<dbReference type="NCBIfam" id="NF001100">
    <property type="entry name" value="PRK00133.1"/>
    <property type="match status" value="1"/>
</dbReference>
<dbReference type="SUPFAM" id="SSF52374">
    <property type="entry name" value="Nucleotidylyl transferase"/>
    <property type="match status" value="1"/>
</dbReference>
<evidence type="ECO:0000256" key="10">
    <source>
        <dbReference type="ARBA" id="ARBA00022833"/>
    </source>
</evidence>
<dbReference type="InterPro" id="IPR041872">
    <property type="entry name" value="Anticodon_Met"/>
</dbReference>
<dbReference type="InterPro" id="IPR014729">
    <property type="entry name" value="Rossmann-like_a/b/a_fold"/>
</dbReference>
<feature type="domain" description="TRNA-binding" evidence="18">
    <location>
        <begin position="616"/>
        <end position="717"/>
    </location>
</feature>
<evidence type="ECO:0000259" key="18">
    <source>
        <dbReference type="PROSITE" id="PS50886"/>
    </source>
</evidence>
<dbReference type="Gene3D" id="3.40.50.620">
    <property type="entry name" value="HUPs"/>
    <property type="match status" value="1"/>
</dbReference>
<dbReference type="InterPro" id="IPR014758">
    <property type="entry name" value="Met-tRNA_synth"/>
</dbReference>
<dbReference type="InterPro" id="IPR002547">
    <property type="entry name" value="tRNA-bd_dom"/>
</dbReference>
<keyword evidence="6 16" id="KW-0820">tRNA-binding</keyword>
<dbReference type="InterPro" id="IPR029038">
    <property type="entry name" value="MetRS_Zn"/>
</dbReference>
<dbReference type="FunFam" id="2.20.28.20:FF:000001">
    <property type="entry name" value="Methionine--tRNA ligase"/>
    <property type="match status" value="1"/>
</dbReference>
<name>D4XN25_ACIHA</name>
<dbReference type="FunFam" id="1.10.730.10:FF:000005">
    <property type="entry name" value="Methionine--tRNA ligase"/>
    <property type="match status" value="1"/>
</dbReference>
<feature type="binding site" evidence="16">
    <location>
        <position position="174"/>
    </location>
    <ligand>
        <name>Zn(2+)</name>
        <dbReference type="ChEBI" id="CHEBI:29105"/>
    </ligand>
</feature>
<comment type="cofactor">
    <cofactor evidence="16">
        <name>Zn(2+)</name>
        <dbReference type="ChEBI" id="CHEBI:29105"/>
    </cofactor>
    <text evidence="16">Binds 1 zinc ion per subunit.</text>
</comment>
<evidence type="ECO:0000256" key="5">
    <source>
        <dbReference type="ARBA" id="ARBA00022490"/>
    </source>
</evidence>
<feature type="region of interest" description="Disordered" evidence="17">
    <location>
        <begin position="585"/>
        <end position="605"/>
    </location>
</feature>
<dbReference type="InterPro" id="IPR023458">
    <property type="entry name" value="Met-tRNA_ligase_1"/>
</dbReference>
<dbReference type="PROSITE" id="PS50886">
    <property type="entry name" value="TRBD"/>
    <property type="match status" value="1"/>
</dbReference>
<dbReference type="CDD" id="cd07957">
    <property type="entry name" value="Anticodon_Ia_Met"/>
    <property type="match status" value="1"/>
</dbReference>
<sequence length="717" mass="80186">MIFEYFTESLVQVGVKSCKIICLANTNERTISVRKILVTNALPYANGPIHMGHLLGYIQADIWVRAMRAMGHDVTYVCADDAHGTAIMLRAEANGISPEAQIANVQKEHIRDFDGFGVHFDHYDSTHSDANKARASEIYIKNREAGNIAVRPVTQLFDPEKGMFLSDRFIKGTCPKCKSEDQYGDACEVCGTTYNATELLNPRSTLSGATPVEKSSDHYFFKLPNFSEYLQKWTRDQGRLPVSIANKLDEWFEAGLSDWDISRDAPYFGFEIPDAPNKYFYVWVDAPIGYMSSFENYIKTKRPDLSFDDFWKKDSDKEVYHFIGKDIVYFHALFWPAMLEGANYRTPSGLFVNGFLTVNGQKMSKSRGTFIKAETYLQHLNPEYLRYYFASKLSDKVEDSDLNLDDFVQKVNSDLVGKVVNIASRCAKFINSNFNNTLSSTCAEPELVQSFIDAGDSIAQAYEAREFSAAIREIMALADKANQYIDEKKPWALAKQEGQEQQVHDVCSVGINLFRQLAIYLAPVLPTLATQVQAFLQLESFDFASRQHILVAHEIAQFQPLMQRVDPKAVAAMVDASKDSLAAAAEAPKVEKKKEKKAEKKPEPKVGEAEIIGIEDFMKVDLRVAEVLEASTVEGSDKLLQLTLNVGEAEPRNVFSGIREFYQPEDLKGKLVVMVANLAPRKMRFGISNGMVLAAGNGEGVWVISPESGAKAGDKVS</sequence>
<dbReference type="GO" id="GO:0006431">
    <property type="term" value="P:methionyl-tRNA aminoacylation"/>
    <property type="evidence" value="ECO:0007669"/>
    <property type="project" value="UniProtKB-UniRule"/>
</dbReference>
<dbReference type="Pfam" id="PF01588">
    <property type="entry name" value="tRNA_bind"/>
    <property type="match status" value="1"/>
</dbReference>
<reference evidence="20" key="1">
    <citation type="submission" date="2010-03" db="EMBL/GenBank/DDBJ databases">
        <title>Complete sequence of Mobiluncus curtisii ATCC 43063.</title>
        <authorList>
            <person name="Muzny D."/>
            <person name="Qin X."/>
            <person name="Deng J."/>
            <person name="Jiang H."/>
            <person name="Liu Y."/>
            <person name="Qu J."/>
            <person name="Song X.-Z."/>
            <person name="Zhang L."/>
            <person name="Thornton R."/>
            <person name="Coyle M."/>
            <person name="Francisco L."/>
            <person name="Jackson L."/>
            <person name="Javaid M."/>
            <person name="Korchina V."/>
            <person name="Kovar C."/>
            <person name="Mata R."/>
            <person name="Mathew T."/>
            <person name="Ngo R."/>
            <person name="Nguyen L."/>
            <person name="Nguyen N."/>
            <person name="Okwuonu G."/>
            <person name="Ongeri F."/>
            <person name="Pham C."/>
            <person name="Simmons D."/>
            <person name="Wilczek-Boney K."/>
            <person name="Hale W."/>
            <person name="Jakkamsetti A."/>
            <person name="Pham P."/>
            <person name="Ruth R."/>
            <person name="San Lucas F."/>
            <person name="Warren J."/>
            <person name="Zhang J."/>
            <person name="Zhao Z."/>
            <person name="Zhou C."/>
            <person name="Zhu D."/>
            <person name="Lee S."/>
            <person name="Bess C."/>
            <person name="Blankenburg K."/>
            <person name="Forbes L."/>
            <person name="Fu Q."/>
            <person name="Gubbala S."/>
            <person name="Hirani K."/>
            <person name="Jayaseelan J.C."/>
            <person name="Lara F."/>
            <person name="Munidasa M."/>
            <person name="Palculict T."/>
            <person name="Patil S."/>
            <person name="Pu L.-L."/>
            <person name="Saada N."/>
            <person name="Tang L."/>
            <person name="Weissenberger G."/>
            <person name="Zhu Y."/>
            <person name="Hemphill L."/>
            <person name="Shang Y."/>
            <person name="Youmans B."/>
            <person name="Ayvaz T."/>
            <person name="Ross M."/>
            <person name="Santibanez J."/>
            <person name="Aqrawi P."/>
            <person name="Gross S."/>
            <person name="Joshi V."/>
            <person name="Fowler G."/>
            <person name="Nazareth L."/>
            <person name="Reid J."/>
            <person name="Worley K."/>
            <person name="Petrosino J."/>
            <person name="Highlander S."/>
            <person name="Gibbs R."/>
            <person name="Gibbs R."/>
        </authorList>
    </citation>
    <scope>NUCLEOTIDE SEQUENCE [LARGE SCALE GENOMIC DNA]</scope>
    <source>
        <strain evidence="20">ATCC 19194</strain>
    </source>
</reference>
<dbReference type="GO" id="GO:0046872">
    <property type="term" value="F:metal ion binding"/>
    <property type="evidence" value="ECO:0007669"/>
    <property type="project" value="UniProtKB-KW"/>
</dbReference>
<evidence type="ECO:0000256" key="17">
    <source>
        <dbReference type="SAM" id="MobiDB-lite"/>
    </source>
</evidence>
<evidence type="ECO:0000256" key="3">
    <source>
        <dbReference type="ARBA" id="ARBA00008258"/>
    </source>
</evidence>
<evidence type="ECO:0000256" key="2">
    <source>
        <dbReference type="ARBA" id="ARBA00004496"/>
    </source>
</evidence>
<feature type="short sequence motif" description="'KMSKS' region" evidence="16">
    <location>
        <begin position="362"/>
        <end position="366"/>
    </location>
</feature>
<keyword evidence="9 16" id="KW-0547">Nucleotide-binding</keyword>
<keyword evidence="14 16" id="KW-0030">Aminoacyl-tRNA synthetase</keyword>
<comment type="function">
    <text evidence="1 16">Is required not only for elongation of protein synthesis but also for the initiation of all mRNA translation through initiator tRNA(fMet) aminoacylation.</text>
</comment>
<dbReference type="InterPro" id="IPR001412">
    <property type="entry name" value="aa-tRNA-synth_I_CS"/>
</dbReference>
<dbReference type="GO" id="GO:0005829">
    <property type="term" value="C:cytosol"/>
    <property type="evidence" value="ECO:0007669"/>
    <property type="project" value="TreeGrafter"/>
</dbReference>
<dbReference type="HAMAP" id="MF_00098">
    <property type="entry name" value="Met_tRNA_synth_type1"/>
    <property type="match status" value="1"/>
</dbReference>
<keyword evidence="13 16" id="KW-0648">Protein biosynthesis</keyword>
<dbReference type="InterPro" id="IPR004495">
    <property type="entry name" value="Met-tRNA-synth_bsu_C"/>
</dbReference>
<dbReference type="HOGENOM" id="CLU_009710_7_0_6"/>
<keyword evidence="8 16" id="KW-0479">Metal-binding</keyword>
<protein>
    <recommendedName>
        <fullName evidence="16">Methionine--tRNA ligase</fullName>
        <ecNumber evidence="16">6.1.1.10</ecNumber>
    </recommendedName>
    <alternativeName>
        <fullName evidence="16">Methionyl-tRNA synthetase</fullName>
        <shortName evidence="16">MetRS</shortName>
    </alternativeName>
</protein>
<dbReference type="GO" id="GO:0004825">
    <property type="term" value="F:methionine-tRNA ligase activity"/>
    <property type="evidence" value="ECO:0007669"/>
    <property type="project" value="UniProtKB-UniRule"/>
</dbReference>
<dbReference type="PANTHER" id="PTHR45765:SF1">
    <property type="entry name" value="METHIONINE--TRNA LIGASE, CYTOPLASMIC"/>
    <property type="match status" value="1"/>
</dbReference>
<evidence type="ECO:0000256" key="7">
    <source>
        <dbReference type="ARBA" id="ARBA00022598"/>
    </source>
</evidence>
<keyword evidence="10 16" id="KW-0862">Zinc</keyword>
<evidence type="ECO:0000313" key="19">
    <source>
        <dbReference type="EMBL" id="EFF83393.1"/>
    </source>
</evidence>
<feature type="binding site" evidence="16">
    <location>
        <position position="177"/>
    </location>
    <ligand>
        <name>Zn(2+)</name>
        <dbReference type="ChEBI" id="CHEBI:29105"/>
    </ligand>
</feature>
<feature type="compositionally biased region" description="Basic and acidic residues" evidence="17">
    <location>
        <begin position="588"/>
        <end position="605"/>
    </location>
</feature>
<evidence type="ECO:0000313" key="20">
    <source>
        <dbReference type="Proteomes" id="UP000003085"/>
    </source>
</evidence>
<dbReference type="SUPFAM" id="SSF50249">
    <property type="entry name" value="Nucleic acid-binding proteins"/>
    <property type="match status" value="1"/>
</dbReference>
<dbReference type="Gene3D" id="2.40.50.140">
    <property type="entry name" value="Nucleic acid-binding proteins"/>
    <property type="match status" value="1"/>
</dbReference>
<dbReference type="SUPFAM" id="SSF47323">
    <property type="entry name" value="Anticodon-binding domain of a subclass of class I aminoacyl-tRNA synthetases"/>
    <property type="match status" value="1"/>
</dbReference>
<evidence type="ECO:0000256" key="16">
    <source>
        <dbReference type="HAMAP-Rule" id="MF_00098"/>
    </source>
</evidence>
<dbReference type="PROSITE" id="PS00178">
    <property type="entry name" value="AA_TRNA_LIGASE_I"/>
    <property type="match status" value="1"/>
</dbReference>
<gene>
    <name evidence="16 19" type="primary">metG</name>
    <name evidence="19" type="ORF">HMP0015_1117</name>
</gene>
<dbReference type="AlphaFoldDB" id="D4XN25"/>
<comment type="subcellular location">
    <subcellularLocation>
        <location evidence="2 16">Cytoplasm</location>
    </subcellularLocation>
</comment>
<dbReference type="Proteomes" id="UP000003085">
    <property type="component" value="Unassembled WGS sequence"/>
</dbReference>
<keyword evidence="5 16" id="KW-0963">Cytoplasm</keyword>
<dbReference type="InterPro" id="IPR033911">
    <property type="entry name" value="MetRS_core"/>
</dbReference>
<dbReference type="EC" id="6.1.1.10" evidence="16"/>
<evidence type="ECO:0000256" key="8">
    <source>
        <dbReference type="ARBA" id="ARBA00022723"/>
    </source>
</evidence>
<keyword evidence="7 16" id="KW-0436">Ligase</keyword>
<evidence type="ECO:0000256" key="1">
    <source>
        <dbReference type="ARBA" id="ARBA00003314"/>
    </source>
</evidence>
<dbReference type="NCBIfam" id="TIGR00399">
    <property type="entry name" value="metG_C_term"/>
    <property type="match status" value="1"/>
</dbReference>
<comment type="subunit">
    <text evidence="4 16">Homodimer.</text>
</comment>
<dbReference type="NCBIfam" id="TIGR00398">
    <property type="entry name" value="metG"/>
    <property type="match status" value="1"/>
</dbReference>
<dbReference type="Pfam" id="PF09334">
    <property type="entry name" value="tRNA-synt_1g"/>
    <property type="match status" value="1"/>
</dbReference>
<evidence type="ECO:0000256" key="11">
    <source>
        <dbReference type="ARBA" id="ARBA00022840"/>
    </source>
</evidence>
<dbReference type="PANTHER" id="PTHR45765">
    <property type="entry name" value="METHIONINE--TRNA LIGASE"/>
    <property type="match status" value="1"/>
</dbReference>
<feature type="binding site" evidence="16">
    <location>
        <position position="190"/>
    </location>
    <ligand>
        <name>Zn(2+)</name>
        <dbReference type="ChEBI" id="CHEBI:29105"/>
    </ligand>
</feature>
<comment type="caution">
    <text evidence="19">The sequence shown here is derived from an EMBL/GenBank/DDBJ whole genome shotgun (WGS) entry which is preliminary data.</text>
</comment>
<evidence type="ECO:0000256" key="4">
    <source>
        <dbReference type="ARBA" id="ARBA00011738"/>
    </source>
</evidence>
<keyword evidence="11 16" id="KW-0067">ATP-binding</keyword>
<organism evidence="19 20">
    <name type="scientific">Acinetobacter haemolyticus ATCC 19194</name>
    <dbReference type="NCBI Taxonomy" id="707232"/>
    <lineage>
        <taxon>Bacteria</taxon>
        <taxon>Pseudomonadati</taxon>
        <taxon>Pseudomonadota</taxon>
        <taxon>Gammaproteobacteria</taxon>
        <taxon>Moraxellales</taxon>
        <taxon>Moraxellaceae</taxon>
        <taxon>Acinetobacter</taxon>
    </lineage>
</organism>
<dbReference type="CDD" id="cd02800">
    <property type="entry name" value="tRNA_bind_EcMetRS_like"/>
    <property type="match status" value="1"/>
</dbReference>
<dbReference type="GO" id="GO:0000049">
    <property type="term" value="F:tRNA binding"/>
    <property type="evidence" value="ECO:0007669"/>
    <property type="project" value="UniProtKB-UniRule"/>
</dbReference>
<dbReference type="SUPFAM" id="SSF57770">
    <property type="entry name" value="Methionyl-tRNA synthetase (MetRS), Zn-domain"/>
    <property type="match status" value="1"/>
</dbReference>
<accession>D4XN25</accession>
<dbReference type="CDD" id="cd00814">
    <property type="entry name" value="MetRS_core"/>
    <property type="match status" value="1"/>
</dbReference>
<dbReference type="FunFam" id="2.40.50.140:FF:000042">
    <property type="entry name" value="Methionine--tRNA ligase"/>
    <property type="match status" value="1"/>
</dbReference>
<keyword evidence="12 16" id="KW-0694">RNA-binding</keyword>
<comment type="catalytic activity">
    <reaction evidence="15 16">
        <text>tRNA(Met) + L-methionine + ATP = L-methionyl-tRNA(Met) + AMP + diphosphate</text>
        <dbReference type="Rhea" id="RHEA:13481"/>
        <dbReference type="Rhea" id="RHEA-COMP:9667"/>
        <dbReference type="Rhea" id="RHEA-COMP:9698"/>
        <dbReference type="ChEBI" id="CHEBI:30616"/>
        <dbReference type="ChEBI" id="CHEBI:33019"/>
        <dbReference type="ChEBI" id="CHEBI:57844"/>
        <dbReference type="ChEBI" id="CHEBI:78442"/>
        <dbReference type="ChEBI" id="CHEBI:78530"/>
        <dbReference type="ChEBI" id="CHEBI:456215"/>
        <dbReference type="EC" id="6.1.1.10"/>
    </reaction>
</comment>
<feature type="binding site" evidence="16">
    <location>
        <position position="187"/>
    </location>
    <ligand>
        <name>Zn(2+)</name>
        <dbReference type="ChEBI" id="CHEBI:29105"/>
    </ligand>
</feature>